<dbReference type="AlphaFoldDB" id="B9TH68"/>
<sequence length="225" mass="25535">MIGRRGTLIERRRLRVVLIDAQAIFVALAQRHLRAAVILPGGFAEQIDGLHLVVRACACQQQATQHRLRTGMILRSRLAQPGQRLIRLALLTQQHGKKILAARPALFRCGTQPGNRQRRVARVAGAWRVDDAQRLLRFRRALRRRLLKPLAGLLTIRLDALAVQVNQAELVLGRGLAALRALARRGQRGQRLLRRFIFQCPHVLHLGPALDRLAVFRGWFEFAQR</sequence>
<dbReference type="EMBL" id="EQ981262">
    <property type="protein sequence ID" value="EEF24795.1"/>
    <property type="molecule type" value="Genomic_DNA"/>
</dbReference>
<organism evidence="1 2">
    <name type="scientific">Ricinus communis</name>
    <name type="common">Castor bean</name>
    <dbReference type="NCBI Taxonomy" id="3988"/>
    <lineage>
        <taxon>Eukaryota</taxon>
        <taxon>Viridiplantae</taxon>
        <taxon>Streptophyta</taxon>
        <taxon>Embryophyta</taxon>
        <taxon>Tracheophyta</taxon>
        <taxon>Spermatophyta</taxon>
        <taxon>Magnoliopsida</taxon>
        <taxon>eudicotyledons</taxon>
        <taxon>Gunneridae</taxon>
        <taxon>Pentapetalae</taxon>
        <taxon>rosids</taxon>
        <taxon>fabids</taxon>
        <taxon>Malpighiales</taxon>
        <taxon>Euphorbiaceae</taxon>
        <taxon>Acalyphoideae</taxon>
        <taxon>Acalypheae</taxon>
        <taxon>Ricinus</taxon>
    </lineage>
</organism>
<evidence type="ECO:0000313" key="2">
    <source>
        <dbReference type="Proteomes" id="UP000008311"/>
    </source>
</evidence>
<dbReference type="Proteomes" id="UP000008311">
    <property type="component" value="Unassembled WGS sequence"/>
</dbReference>
<evidence type="ECO:0000313" key="1">
    <source>
        <dbReference type="EMBL" id="EEF24795.1"/>
    </source>
</evidence>
<protein>
    <submittedName>
        <fullName evidence="1">Uncharacterized protein</fullName>
    </submittedName>
</protein>
<name>B9TH68_RICCO</name>
<gene>
    <name evidence="1" type="ORF">RCOM_1869120</name>
</gene>
<dbReference type="InParanoid" id="B9TH68"/>
<reference evidence="2" key="1">
    <citation type="journal article" date="2010" name="Nat. Biotechnol.">
        <title>Draft genome sequence of the oilseed species Ricinus communis.</title>
        <authorList>
            <person name="Chan A.P."/>
            <person name="Crabtree J."/>
            <person name="Zhao Q."/>
            <person name="Lorenzi H."/>
            <person name="Orvis J."/>
            <person name="Puiu D."/>
            <person name="Melake-Berhan A."/>
            <person name="Jones K.M."/>
            <person name="Redman J."/>
            <person name="Chen G."/>
            <person name="Cahoon E.B."/>
            <person name="Gedil M."/>
            <person name="Stanke M."/>
            <person name="Haas B.J."/>
            <person name="Wortman J.R."/>
            <person name="Fraser-Liggett C.M."/>
            <person name="Ravel J."/>
            <person name="Rabinowicz P.D."/>
        </authorList>
    </citation>
    <scope>NUCLEOTIDE SEQUENCE [LARGE SCALE GENOMIC DNA]</scope>
    <source>
        <strain evidence="2">cv. Hale</strain>
    </source>
</reference>
<accession>B9TH68</accession>
<proteinExistence type="predicted"/>
<keyword evidence="2" id="KW-1185">Reference proteome</keyword>